<feature type="binding site" evidence="7">
    <location>
        <position position="243"/>
    </location>
    <ligand>
        <name>NADP(+)</name>
        <dbReference type="ChEBI" id="CHEBI:58349"/>
    </ligand>
</feature>
<dbReference type="GO" id="GO:0004764">
    <property type="term" value="F:shikimate 3-dehydrogenase (NADP+) activity"/>
    <property type="evidence" value="ECO:0007669"/>
    <property type="project" value="UniProtKB-UniRule"/>
</dbReference>
<evidence type="ECO:0000256" key="2">
    <source>
        <dbReference type="ARBA" id="ARBA00012962"/>
    </source>
</evidence>
<comment type="similarity">
    <text evidence="7">Belongs to the shikimate dehydrogenase family.</text>
</comment>
<keyword evidence="6 7" id="KW-0057">Aromatic amino acid biosynthesis</keyword>
<dbReference type="InterPro" id="IPR013708">
    <property type="entry name" value="Shikimate_DH-bd_N"/>
</dbReference>
<dbReference type="HAMAP" id="MF_00222">
    <property type="entry name" value="Shikimate_DH_AroE"/>
    <property type="match status" value="1"/>
</dbReference>
<dbReference type="PANTHER" id="PTHR21089:SF1">
    <property type="entry name" value="BIFUNCTIONAL 3-DEHYDROQUINATE DEHYDRATASE_SHIKIMATE DEHYDROGENASE, CHLOROPLASTIC"/>
    <property type="match status" value="1"/>
</dbReference>
<evidence type="ECO:0000256" key="3">
    <source>
        <dbReference type="ARBA" id="ARBA00022605"/>
    </source>
</evidence>
<dbReference type="GO" id="GO:0050661">
    <property type="term" value="F:NADP binding"/>
    <property type="evidence" value="ECO:0007669"/>
    <property type="project" value="InterPro"/>
</dbReference>
<dbReference type="EMBL" id="CP071182">
    <property type="protein sequence ID" value="QSO46134.1"/>
    <property type="molecule type" value="Genomic_DNA"/>
</dbReference>
<comment type="caution">
    <text evidence="7">Lacks conserved residue(s) required for the propagation of feature annotation.</text>
</comment>
<sequence length="280" mass="30696">MQEIYGLIGYPVGHSLSPVMMNTAFKVTNMDARYFAFPIDPVDLTTALDGMRVLGFRGINVTIPHKEAVYGALRHVSAEAGLAKAVNTLVPENGTWTGHNTDVEGWWTSFDEGARPRPGSVVTVLGAGGAARAVLAGLSMHVPGVQVVLSARRPNQAQQLQEEFQSHLEIRVGDWQDRHNEVERSDFIVHTTPIGMWPNIEDSVLCDERCLHAGQVVQDLVYRPLVTKLLEQAARRGAQVVDGARMLVGQGARAFELWTGRTAPVADMRKAVLEQLVQEV</sequence>
<evidence type="ECO:0000256" key="7">
    <source>
        <dbReference type="HAMAP-Rule" id="MF_00222"/>
    </source>
</evidence>
<dbReference type="GO" id="GO:0009073">
    <property type="term" value="P:aromatic amino acid family biosynthetic process"/>
    <property type="evidence" value="ECO:0007669"/>
    <property type="project" value="UniProtKB-KW"/>
</dbReference>
<evidence type="ECO:0000256" key="5">
    <source>
        <dbReference type="ARBA" id="ARBA00023002"/>
    </source>
</evidence>
<evidence type="ECO:0000259" key="8">
    <source>
        <dbReference type="Pfam" id="PF08501"/>
    </source>
</evidence>
<feature type="active site" description="Proton acceptor" evidence="7">
    <location>
        <position position="66"/>
    </location>
</feature>
<dbReference type="InterPro" id="IPR011342">
    <property type="entry name" value="Shikimate_DH"/>
</dbReference>
<dbReference type="GO" id="GO:0008652">
    <property type="term" value="P:amino acid biosynthetic process"/>
    <property type="evidence" value="ECO:0007669"/>
    <property type="project" value="UniProtKB-KW"/>
</dbReference>
<feature type="binding site" evidence="7">
    <location>
        <position position="222"/>
    </location>
    <ligand>
        <name>shikimate</name>
        <dbReference type="ChEBI" id="CHEBI:36208"/>
    </ligand>
</feature>
<protein>
    <recommendedName>
        <fullName evidence="2 7">Shikimate dehydrogenase (NADP(+))</fullName>
        <shortName evidence="7">SDH</shortName>
        <ecNumber evidence="2 7">1.1.1.25</ecNumber>
    </recommendedName>
</protein>
<dbReference type="GO" id="GO:0019632">
    <property type="term" value="P:shikimate metabolic process"/>
    <property type="evidence" value="ECO:0007669"/>
    <property type="project" value="InterPro"/>
</dbReference>
<dbReference type="GO" id="GO:0009423">
    <property type="term" value="P:chorismate biosynthetic process"/>
    <property type="evidence" value="ECO:0007669"/>
    <property type="project" value="UniProtKB-UniRule"/>
</dbReference>
<dbReference type="Pfam" id="PF18317">
    <property type="entry name" value="SDH_C"/>
    <property type="match status" value="1"/>
</dbReference>
<dbReference type="SUPFAM" id="SSF51735">
    <property type="entry name" value="NAD(P)-binding Rossmann-fold domains"/>
    <property type="match status" value="1"/>
</dbReference>
<evidence type="ECO:0000313" key="10">
    <source>
        <dbReference type="EMBL" id="QSO46134.1"/>
    </source>
</evidence>
<evidence type="ECO:0000259" key="9">
    <source>
        <dbReference type="Pfam" id="PF18317"/>
    </source>
</evidence>
<dbReference type="Gene3D" id="3.40.50.10860">
    <property type="entry name" value="Leucine Dehydrogenase, chain A, domain 1"/>
    <property type="match status" value="1"/>
</dbReference>
<organism evidence="10 11">
    <name type="scientific">Alicyclobacillus mengziensis</name>
    <dbReference type="NCBI Taxonomy" id="2931921"/>
    <lineage>
        <taxon>Bacteria</taxon>
        <taxon>Bacillati</taxon>
        <taxon>Bacillota</taxon>
        <taxon>Bacilli</taxon>
        <taxon>Bacillales</taxon>
        <taxon>Alicyclobacillaceae</taxon>
        <taxon>Alicyclobacillus</taxon>
    </lineage>
</organism>
<feature type="binding site" evidence="7">
    <location>
        <position position="87"/>
    </location>
    <ligand>
        <name>shikimate</name>
        <dbReference type="ChEBI" id="CHEBI:36208"/>
    </ligand>
</feature>
<evidence type="ECO:0000313" key="11">
    <source>
        <dbReference type="Proteomes" id="UP000663505"/>
    </source>
</evidence>
<feature type="binding site" evidence="7">
    <location>
        <begin position="15"/>
        <end position="17"/>
    </location>
    <ligand>
        <name>shikimate</name>
        <dbReference type="ChEBI" id="CHEBI:36208"/>
    </ligand>
</feature>
<comment type="catalytic activity">
    <reaction evidence="7">
        <text>shikimate + NADP(+) = 3-dehydroshikimate + NADPH + H(+)</text>
        <dbReference type="Rhea" id="RHEA:17737"/>
        <dbReference type="ChEBI" id="CHEBI:15378"/>
        <dbReference type="ChEBI" id="CHEBI:16630"/>
        <dbReference type="ChEBI" id="CHEBI:36208"/>
        <dbReference type="ChEBI" id="CHEBI:57783"/>
        <dbReference type="ChEBI" id="CHEBI:58349"/>
        <dbReference type="EC" id="1.1.1.25"/>
    </reaction>
</comment>
<dbReference type="AlphaFoldDB" id="A0A9X7VW40"/>
<comment type="subunit">
    <text evidence="7">Homodimer.</text>
</comment>
<feature type="binding site" evidence="7">
    <location>
        <position position="62"/>
    </location>
    <ligand>
        <name>shikimate</name>
        <dbReference type="ChEBI" id="CHEBI:36208"/>
    </ligand>
</feature>
<accession>A0A9X7VW40</accession>
<keyword evidence="5 7" id="KW-0560">Oxidoreductase</keyword>
<dbReference type="NCBIfam" id="NF001314">
    <property type="entry name" value="PRK00258.2-2"/>
    <property type="match status" value="1"/>
</dbReference>
<reference evidence="10 11" key="1">
    <citation type="submission" date="2021-02" db="EMBL/GenBank/DDBJ databases">
        <title>Alicyclobacillus curvatus sp. nov. and Alicyclobacillus mengziensis sp. nov., two acidophilic bacteria isolated from acid mine drainage.</title>
        <authorList>
            <person name="Huang Y."/>
        </authorList>
    </citation>
    <scope>NUCLEOTIDE SEQUENCE [LARGE SCALE GENOMIC DNA]</scope>
    <source>
        <strain evidence="10 11">S30H14</strain>
    </source>
</reference>
<dbReference type="EC" id="1.1.1.25" evidence="2 7"/>
<dbReference type="Gene3D" id="3.40.50.720">
    <property type="entry name" value="NAD(P)-binding Rossmann-like Domain"/>
    <property type="match status" value="1"/>
</dbReference>
<feature type="domain" description="SDH C-terminal" evidence="9">
    <location>
        <begin position="243"/>
        <end position="273"/>
    </location>
</feature>
<feature type="binding site" evidence="7">
    <location>
        <position position="250"/>
    </location>
    <ligand>
        <name>shikimate</name>
        <dbReference type="ChEBI" id="CHEBI:36208"/>
    </ligand>
</feature>
<gene>
    <name evidence="7" type="primary">aroE</name>
    <name evidence="10" type="ORF">JZ786_16640</name>
</gene>
<keyword evidence="3 7" id="KW-0028">Amino-acid biosynthesis</keyword>
<feature type="domain" description="Shikimate dehydrogenase substrate binding N-terminal" evidence="8">
    <location>
        <begin position="7"/>
        <end position="89"/>
    </location>
</feature>
<feature type="binding site" evidence="7">
    <location>
        <position position="102"/>
    </location>
    <ligand>
        <name>shikimate</name>
        <dbReference type="ChEBI" id="CHEBI:36208"/>
    </ligand>
</feature>
<name>A0A9X7VW40_9BACL</name>
<dbReference type="SUPFAM" id="SSF53223">
    <property type="entry name" value="Aminoacid dehydrogenase-like, N-terminal domain"/>
    <property type="match status" value="1"/>
</dbReference>
<evidence type="ECO:0000256" key="4">
    <source>
        <dbReference type="ARBA" id="ARBA00022857"/>
    </source>
</evidence>
<dbReference type="InterPro" id="IPR041121">
    <property type="entry name" value="SDH_C"/>
</dbReference>
<keyword evidence="11" id="KW-1185">Reference proteome</keyword>
<feature type="binding site" evidence="7">
    <location>
        <position position="220"/>
    </location>
    <ligand>
        <name>NADP(+)</name>
        <dbReference type="ChEBI" id="CHEBI:58349"/>
    </ligand>
</feature>
<evidence type="ECO:0000256" key="1">
    <source>
        <dbReference type="ARBA" id="ARBA00004871"/>
    </source>
</evidence>
<dbReference type="InterPro" id="IPR046346">
    <property type="entry name" value="Aminoacid_DH-like_N_sf"/>
</dbReference>
<comment type="function">
    <text evidence="7">Involved in the biosynthesis of the chorismate, which leads to the biosynthesis of aromatic amino acids. Catalyzes the reversible NADPH linked reduction of 3-dehydroshikimate (DHSA) to yield shikimate (SA).</text>
</comment>
<proteinExistence type="inferred from homology"/>
<dbReference type="RefSeq" id="WP_206655504.1">
    <property type="nucleotide sequence ID" value="NZ_CP071182.1"/>
</dbReference>
<dbReference type="PANTHER" id="PTHR21089">
    <property type="entry name" value="SHIKIMATE DEHYDROGENASE"/>
    <property type="match status" value="1"/>
</dbReference>
<dbReference type="Pfam" id="PF08501">
    <property type="entry name" value="Shikimate_dh_N"/>
    <property type="match status" value="1"/>
</dbReference>
<dbReference type="InterPro" id="IPR036291">
    <property type="entry name" value="NAD(P)-bd_dom_sf"/>
</dbReference>
<dbReference type="Proteomes" id="UP000663505">
    <property type="component" value="Chromosome"/>
</dbReference>
<comment type="pathway">
    <text evidence="1 7">Metabolic intermediate biosynthesis; chorismate biosynthesis; chorismate from D-erythrose 4-phosphate and phosphoenolpyruvate: step 4/7.</text>
</comment>
<dbReference type="GO" id="GO:0005829">
    <property type="term" value="C:cytosol"/>
    <property type="evidence" value="ECO:0007669"/>
    <property type="project" value="TreeGrafter"/>
</dbReference>
<dbReference type="NCBIfam" id="TIGR00507">
    <property type="entry name" value="aroE"/>
    <property type="match status" value="1"/>
</dbReference>
<feature type="binding site" evidence="7">
    <location>
        <begin position="126"/>
        <end position="130"/>
    </location>
    <ligand>
        <name>NADP(+)</name>
        <dbReference type="ChEBI" id="CHEBI:58349"/>
    </ligand>
</feature>
<evidence type="ECO:0000256" key="6">
    <source>
        <dbReference type="ARBA" id="ARBA00023141"/>
    </source>
</evidence>
<dbReference type="CDD" id="cd01065">
    <property type="entry name" value="NAD_bind_Shikimate_DH"/>
    <property type="match status" value="1"/>
</dbReference>
<dbReference type="KEGG" id="afx:JZ786_16640"/>
<keyword evidence="4 7" id="KW-0521">NADP</keyword>
<dbReference type="InterPro" id="IPR022893">
    <property type="entry name" value="Shikimate_DH_fam"/>
</dbReference>